<accession>A0A6G8AYN3</accession>
<name>A0A6G8AYN3_9LACO</name>
<dbReference type="EMBL" id="CP049888">
    <property type="protein sequence ID" value="QIL50090.1"/>
    <property type="molecule type" value="Genomic_DNA"/>
</dbReference>
<gene>
    <name evidence="1" type="ORF">G7084_01385</name>
</gene>
<evidence type="ECO:0000313" key="1">
    <source>
        <dbReference type="EMBL" id="QIL50090.1"/>
    </source>
</evidence>
<dbReference type="RefSeq" id="WP_166009354.1">
    <property type="nucleotide sequence ID" value="NZ_CP049888.1"/>
</dbReference>
<dbReference type="KEGG" id="wco:G7084_01385"/>
<sequence>MSDLGDYWREAKQANKTHRERQSILNVEWLLSTNYECELKANGLAVITVGNRKLDFWTTTNKWFDRKSHKYGEGRCKLVKHIERLEGLDGTK</sequence>
<keyword evidence="2" id="KW-1185">Reference proteome</keyword>
<dbReference type="Proteomes" id="UP000500741">
    <property type="component" value="Chromosome"/>
</dbReference>
<organism evidence="1 2">
    <name type="scientific">Weissella coleopterorum</name>
    <dbReference type="NCBI Taxonomy" id="2714949"/>
    <lineage>
        <taxon>Bacteria</taxon>
        <taxon>Bacillati</taxon>
        <taxon>Bacillota</taxon>
        <taxon>Bacilli</taxon>
        <taxon>Lactobacillales</taxon>
        <taxon>Lactobacillaceae</taxon>
        <taxon>Weissella</taxon>
    </lineage>
</organism>
<reference evidence="1 2" key="1">
    <citation type="submission" date="2020-03" db="EMBL/GenBank/DDBJ databases">
        <title>Weissella sp. nov., isolated from Cybister lewisianus.</title>
        <authorList>
            <person name="Hyun D.-W."/>
            <person name="Bae J.-W."/>
        </authorList>
    </citation>
    <scope>NUCLEOTIDE SEQUENCE [LARGE SCALE GENOMIC DNA]</scope>
    <source>
        <strain evidence="1 2">HDW19</strain>
    </source>
</reference>
<evidence type="ECO:0000313" key="2">
    <source>
        <dbReference type="Proteomes" id="UP000500741"/>
    </source>
</evidence>
<proteinExistence type="predicted"/>
<protein>
    <submittedName>
        <fullName evidence="1">Uncharacterized protein</fullName>
    </submittedName>
</protein>
<dbReference type="AlphaFoldDB" id="A0A6G8AYN3"/>